<protein>
    <submittedName>
        <fullName evidence="6">AraC family transcriptional regulator</fullName>
    </submittedName>
</protein>
<dbReference type="GO" id="GO:0003700">
    <property type="term" value="F:DNA-binding transcription factor activity"/>
    <property type="evidence" value="ECO:0007669"/>
    <property type="project" value="InterPro"/>
</dbReference>
<dbReference type="EMBL" id="MLFK01000010">
    <property type="protein sequence ID" value="OIV40058.1"/>
    <property type="molecule type" value="Genomic_DNA"/>
</dbReference>
<dbReference type="InterPro" id="IPR009057">
    <property type="entry name" value="Homeodomain-like_sf"/>
</dbReference>
<feature type="compositionally biased region" description="Polar residues" evidence="4">
    <location>
        <begin position="268"/>
        <end position="290"/>
    </location>
</feature>
<dbReference type="InterPro" id="IPR037923">
    <property type="entry name" value="HTH-like"/>
</dbReference>
<dbReference type="GO" id="GO:0043565">
    <property type="term" value="F:sequence-specific DNA binding"/>
    <property type="evidence" value="ECO:0007669"/>
    <property type="project" value="InterPro"/>
</dbReference>
<dbReference type="PROSITE" id="PS01124">
    <property type="entry name" value="HTH_ARAC_FAMILY_2"/>
    <property type="match status" value="1"/>
</dbReference>
<feature type="region of interest" description="Disordered" evidence="4">
    <location>
        <begin position="266"/>
        <end position="290"/>
    </location>
</feature>
<dbReference type="PANTHER" id="PTHR43280:SF34">
    <property type="entry name" value="ARAC-FAMILY TRANSCRIPTIONAL REGULATOR"/>
    <property type="match status" value="1"/>
</dbReference>
<organism evidence="6 7">
    <name type="scientific">Flavobacterium johnsoniae</name>
    <name type="common">Cytophaga johnsonae</name>
    <dbReference type="NCBI Taxonomy" id="986"/>
    <lineage>
        <taxon>Bacteria</taxon>
        <taxon>Pseudomonadati</taxon>
        <taxon>Bacteroidota</taxon>
        <taxon>Flavobacteriia</taxon>
        <taxon>Flavobacteriales</taxon>
        <taxon>Flavobacteriaceae</taxon>
        <taxon>Flavobacterium</taxon>
    </lineage>
</organism>
<dbReference type="AlphaFoldDB" id="A0A1J7CK95"/>
<keyword evidence="7" id="KW-1185">Reference proteome</keyword>
<sequence length="290" mass="33435">MGNSKNLHQPFEIVFKNITDSLTTEVGNNFFELLYVLSGTGVQIINENKLSFQPGHLFLITPEDSHSLEISSPSAVFILRFNNIYIKNSPFSSNSIYKLEYILQHANHMPGCILKKQTDKNLVRPIVEALLHEYNNNHLYNTELVQLLINTLIVLIARNISEFFPQTITKQSDNKSHAMLEYIQNNIYQPENLSVSIMSKEFGISERYLGRYFKNQTNETLQDYISKYRIKLVENRLLYSDFRVGEIAMELGFNDESHLNKIFKKHNGTSPSNFRKTAKQRSTSAEALSN</sequence>
<dbReference type="InterPro" id="IPR018062">
    <property type="entry name" value="HTH_AraC-typ_CS"/>
</dbReference>
<keyword evidence="3" id="KW-0804">Transcription</keyword>
<dbReference type="InterPro" id="IPR003313">
    <property type="entry name" value="AraC-bd"/>
</dbReference>
<evidence type="ECO:0000259" key="5">
    <source>
        <dbReference type="PROSITE" id="PS01124"/>
    </source>
</evidence>
<reference evidence="6 7" key="1">
    <citation type="submission" date="2016-10" db="EMBL/GenBank/DDBJ databases">
        <title>Draft Genome Sequence of Rhizobacteria Flavobacterium johnsoniae CI04.</title>
        <authorList>
            <person name="Bravo J.I."/>
            <person name="Lozano G.L."/>
            <person name="Handelsman J."/>
        </authorList>
    </citation>
    <scope>NUCLEOTIDE SEQUENCE [LARGE SCALE GENOMIC DNA]</scope>
    <source>
        <strain evidence="6 7">CI04</strain>
    </source>
</reference>
<feature type="domain" description="HTH araC/xylS-type" evidence="5">
    <location>
        <begin position="177"/>
        <end position="277"/>
    </location>
</feature>
<dbReference type="Pfam" id="PF12833">
    <property type="entry name" value="HTH_18"/>
    <property type="match status" value="1"/>
</dbReference>
<dbReference type="Proteomes" id="UP000182826">
    <property type="component" value="Unassembled WGS sequence"/>
</dbReference>
<comment type="caution">
    <text evidence="6">The sequence shown here is derived from an EMBL/GenBank/DDBJ whole genome shotgun (WGS) entry which is preliminary data.</text>
</comment>
<dbReference type="PROSITE" id="PS00041">
    <property type="entry name" value="HTH_ARAC_FAMILY_1"/>
    <property type="match status" value="1"/>
</dbReference>
<evidence type="ECO:0000256" key="2">
    <source>
        <dbReference type="ARBA" id="ARBA00023125"/>
    </source>
</evidence>
<keyword evidence="1" id="KW-0805">Transcription regulation</keyword>
<dbReference type="SMART" id="SM00342">
    <property type="entry name" value="HTH_ARAC"/>
    <property type="match status" value="1"/>
</dbReference>
<name>A0A1J7CK95_FLAJO</name>
<evidence type="ECO:0000256" key="1">
    <source>
        <dbReference type="ARBA" id="ARBA00023015"/>
    </source>
</evidence>
<dbReference type="SUPFAM" id="SSF46689">
    <property type="entry name" value="Homeodomain-like"/>
    <property type="match status" value="1"/>
</dbReference>
<dbReference type="OrthoDB" id="636258at2"/>
<evidence type="ECO:0000256" key="3">
    <source>
        <dbReference type="ARBA" id="ARBA00023163"/>
    </source>
</evidence>
<dbReference type="PANTHER" id="PTHR43280">
    <property type="entry name" value="ARAC-FAMILY TRANSCRIPTIONAL REGULATOR"/>
    <property type="match status" value="1"/>
</dbReference>
<dbReference type="Gene3D" id="1.10.10.60">
    <property type="entry name" value="Homeodomain-like"/>
    <property type="match status" value="2"/>
</dbReference>
<evidence type="ECO:0000256" key="4">
    <source>
        <dbReference type="SAM" id="MobiDB-lite"/>
    </source>
</evidence>
<gene>
    <name evidence="6" type="ORF">BKM63_19055</name>
</gene>
<evidence type="ECO:0000313" key="6">
    <source>
        <dbReference type="EMBL" id="OIV40058.1"/>
    </source>
</evidence>
<keyword evidence="2" id="KW-0238">DNA-binding</keyword>
<dbReference type="Pfam" id="PF02311">
    <property type="entry name" value="AraC_binding"/>
    <property type="match status" value="1"/>
</dbReference>
<accession>A0A1J7CK95</accession>
<dbReference type="SUPFAM" id="SSF51215">
    <property type="entry name" value="Regulatory protein AraC"/>
    <property type="match status" value="1"/>
</dbReference>
<dbReference type="InterPro" id="IPR014710">
    <property type="entry name" value="RmlC-like_jellyroll"/>
</dbReference>
<dbReference type="Gene3D" id="2.60.120.10">
    <property type="entry name" value="Jelly Rolls"/>
    <property type="match status" value="1"/>
</dbReference>
<evidence type="ECO:0000313" key="7">
    <source>
        <dbReference type="Proteomes" id="UP000182826"/>
    </source>
</evidence>
<dbReference type="RefSeq" id="WP_071638184.1">
    <property type="nucleotide sequence ID" value="NZ_MLFK01000010.1"/>
</dbReference>
<dbReference type="InterPro" id="IPR018060">
    <property type="entry name" value="HTH_AraC"/>
</dbReference>
<proteinExistence type="predicted"/>